<feature type="transmembrane region" description="Helical" evidence="9">
    <location>
        <begin position="68"/>
        <end position="88"/>
    </location>
</feature>
<dbReference type="HAMAP" id="MF_00161">
    <property type="entry name" value="LspA"/>
    <property type="match status" value="1"/>
</dbReference>
<evidence type="ECO:0000256" key="7">
    <source>
        <dbReference type="ARBA" id="ARBA00022989"/>
    </source>
</evidence>
<keyword evidence="8 9" id="KW-0472">Membrane</keyword>
<protein>
    <recommendedName>
        <fullName evidence="9">Lipoprotein signal peptidase</fullName>
        <ecNumber evidence="9">3.4.23.36</ecNumber>
    </recommendedName>
    <alternativeName>
        <fullName evidence="9">Prolipoprotein signal peptidase</fullName>
    </alternativeName>
    <alternativeName>
        <fullName evidence="9">Signal peptidase II</fullName>
        <shortName evidence="9">SPase II</shortName>
    </alternativeName>
</protein>
<dbReference type="EC" id="3.4.23.36" evidence="9"/>
<comment type="catalytic activity">
    <reaction evidence="9 10">
        <text>Release of signal peptides from bacterial membrane prolipoproteins. Hydrolyzes -Xaa-Yaa-Zaa-|-(S,diacylglyceryl)Cys-, in which Xaa is hydrophobic (preferably Leu), and Yaa (Ala or Ser) and Zaa (Gly or Ala) have small, neutral side chains.</text>
        <dbReference type="EC" id="3.4.23.36"/>
    </reaction>
</comment>
<dbReference type="AlphaFoldDB" id="A0A8I1KIY6"/>
<dbReference type="GO" id="GO:0004190">
    <property type="term" value="F:aspartic-type endopeptidase activity"/>
    <property type="evidence" value="ECO:0007669"/>
    <property type="project" value="UniProtKB-UniRule"/>
</dbReference>
<feature type="transmembrane region" description="Helical" evidence="9">
    <location>
        <begin position="132"/>
        <end position="152"/>
    </location>
</feature>
<keyword evidence="3 9" id="KW-0645">Protease</keyword>
<evidence type="ECO:0000313" key="12">
    <source>
        <dbReference type="EMBL" id="MBJ7542261.1"/>
    </source>
</evidence>
<feature type="transmembrane region" description="Helical" evidence="9">
    <location>
        <begin position="6"/>
        <end position="21"/>
    </location>
</feature>
<dbReference type="InterPro" id="IPR001872">
    <property type="entry name" value="Peptidase_A8"/>
</dbReference>
<comment type="function">
    <text evidence="9 10">This protein specifically catalyzes the removal of signal peptides from prolipoproteins.</text>
</comment>
<feature type="active site" evidence="9">
    <location>
        <position position="122"/>
    </location>
</feature>
<feature type="transmembrane region" description="Helical" evidence="9">
    <location>
        <begin position="95"/>
        <end position="112"/>
    </location>
</feature>
<proteinExistence type="inferred from homology"/>
<keyword evidence="13" id="KW-1185">Reference proteome</keyword>
<dbReference type="EMBL" id="JAEMUK010000003">
    <property type="protein sequence ID" value="MBJ7542261.1"/>
    <property type="molecule type" value="Genomic_DNA"/>
</dbReference>
<comment type="subcellular location">
    <subcellularLocation>
        <location evidence="9">Cell membrane</location>
        <topology evidence="9">Multi-pass membrane protein</topology>
    </subcellularLocation>
</comment>
<keyword evidence="7 9" id="KW-1133">Transmembrane helix</keyword>
<keyword evidence="5 9" id="KW-0064">Aspartyl protease</keyword>
<keyword evidence="6 9" id="KW-0378">Hydrolase</keyword>
<accession>A0A8I1KIY6</accession>
<reference evidence="12 13" key="1">
    <citation type="submission" date="2020-12" db="EMBL/GenBank/DDBJ databases">
        <title>Revised draft genomes of Rhodomicrobium vannielii ATCC 17100 and Rhodomicrobium udaipurense JA643.</title>
        <authorList>
            <person name="Conners E.M."/>
            <person name="Davenport E.J."/>
            <person name="Bose A."/>
        </authorList>
    </citation>
    <scope>NUCLEOTIDE SEQUENCE [LARGE SCALE GENOMIC DNA]</scope>
    <source>
        <strain evidence="12 13">JA643</strain>
    </source>
</reference>
<evidence type="ECO:0000256" key="8">
    <source>
        <dbReference type="ARBA" id="ARBA00023136"/>
    </source>
</evidence>
<feature type="transmembrane region" description="Helical" evidence="9">
    <location>
        <begin position="41"/>
        <end position="62"/>
    </location>
</feature>
<organism evidence="12 13">
    <name type="scientific">Rhodomicrobium udaipurense</name>
    <dbReference type="NCBI Taxonomy" id="1202716"/>
    <lineage>
        <taxon>Bacteria</taxon>
        <taxon>Pseudomonadati</taxon>
        <taxon>Pseudomonadota</taxon>
        <taxon>Alphaproteobacteria</taxon>
        <taxon>Hyphomicrobiales</taxon>
        <taxon>Hyphomicrobiaceae</taxon>
        <taxon>Rhodomicrobium</taxon>
    </lineage>
</organism>
<dbReference type="NCBIfam" id="TIGR00077">
    <property type="entry name" value="lspA"/>
    <property type="match status" value="1"/>
</dbReference>
<dbReference type="RefSeq" id="WP_037234448.1">
    <property type="nucleotide sequence ID" value="NZ_JAEMUK010000003.1"/>
</dbReference>
<feature type="active site" evidence="9">
    <location>
        <position position="140"/>
    </location>
</feature>
<dbReference type="Pfam" id="PF01252">
    <property type="entry name" value="Peptidase_A8"/>
    <property type="match status" value="1"/>
</dbReference>
<evidence type="ECO:0000256" key="4">
    <source>
        <dbReference type="ARBA" id="ARBA00022692"/>
    </source>
</evidence>
<dbReference type="PANTHER" id="PTHR33695">
    <property type="entry name" value="LIPOPROTEIN SIGNAL PEPTIDASE"/>
    <property type="match status" value="1"/>
</dbReference>
<evidence type="ECO:0000256" key="2">
    <source>
        <dbReference type="ARBA" id="ARBA00022475"/>
    </source>
</evidence>
<evidence type="ECO:0000256" key="6">
    <source>
        <dbReference type="ARBA" id="ARBA00022801"/>
    </source>
</evidence>
<dbReference type="Proteomes" id="UP000623250">
    <property type="component" value="Unassembled WGS sequence"/>
</dbReference>
<dbReference type="PROSITE" id="PS00855">
    <property type="entry name" value="SPASE_II"/>
    <property type="match status" value="1"/>
</dbReference>
<evidence type="ECO:0000256" key="9">
    <source>
        <dbReference type="HAMAP-Rule" id="MF_00161"/>
    </source>
</evidence>
<dbReference type="GO" id="GO:0006508">
    <property type="term" value="P:proteolysis"/>
    <property type="evidence" value="ECO:0007669"/>
    <property type="project" value="UniProtKB-KW"/>
</dbReference>
<dbReference type="PRINTS" id="PR00781">
    <property type="entry name" value="LIPOSIGPTASE"/>
</dbReference>
<evidence type="ECO:0000256" key="1">
    <source>
        <dbReference type="ARBA" id="ARBA00006139"/>
    </source>
</evidence>
<evidence type="ECO:0000256" key="10">
    <source>
        <dbReference type="RuleBase" id="RU000594"/>
    </source>
</evidence>
<dbReference type="UniPathway" id="UPA00665"/>
<keyword evidence="4 9" id="KW-0812">Transmembrane</keyword>
<dbReference type="GO" id="GO:0005886">
    <property type="term" value="C:plasma membrane"/>
    <property type="evidence" value="ECO:0007669"/>
    <property type="project" value="UniProtKB-SubCell"/>
</dbReference>
<evidence type="ECO:0000313" key="13">
    <source>
        <dbReference type="Proteomes" id="UP000623250"/>
    </source>
</evidence>
<comment type="pathway">
    <text evidence="9">Protein modification; lipoprotein biosynthesis (signal peptide cleavage).</text>
</comment>
<sequence length="166" mass="17931">MKIWGLYSLTGLIFAAATLLVDQVQKVWTIAFFQSGETAKIVVAPFFDIVLVWNRGVSYGLFKQDSAAGQWILIAFALAATFALFLWLAHMQTRLSAAAVGLIIGGALGNAIDRMQYGAVADFFSFHVGSFNWYVFNLADVAIVAGVGGLLYDSLKSSHKEAGNQA</sequence>
<dbReference type="PANTHER" id="PTHR33695:SF1">
    <property type="entry name" value="LIPOPROTEIN SIGNAL PEPTIDASE"/>
    <property type="match status" value="1"/>
</dbReference>
<name>A0A8I1KIY6_9HYPH</name>
<evidence type="ECO:0000256" key="3">
    <source>
        <dbReference type="ARBA" id="ARBA00022670"/>
    </source>
</evidence>
<comment type="similarity">
    <text evidence="1 9 11">Belongs to the peptidase A8 family.</text>
</comment>
<evidence type="ECO:0000256" key="5">
    <source>
        <dbReference type="ARBA" id="ARBA00022750"/>
    </source>
</evidence>
<evidence type="ECO:0000256" key="11">
    <source>
        <dbReference type="RuleBase" id="RU004181"/>
    </source>
</evidence>
<comment type="caution">
    <text evidence="12">The sequence shown here is derived from an EMBL/GenBank/DDBJ whole genome shotgun (WGS) entry which is preliminary data.</text>
</comment>
<gene>
    <name evidence="9" type="primary">lspA</name>
    <name evidence="12" type="ORF">JDN41_01655</name>
</gene>
<keyword evidence="2 9" id="KW-1003">Cell membrane</keyword>